<sequence>MVLKIGLLIMFILATVIAKCPPDRIGITCQILKDYVVVHNLNFIGQTQLTLKDPRGQKILTEATTNEAFNVTHIFKTSKPNSQILTLKITSLGEGVKCVNLSRIFINDKKVDCAALFKENKFYPAPAKIIFEFWNTPDVYKVNVAYRVEKQQGTSKPPSSNHRKPFKSKADVATAFVFEQIQ</sequence>
<evidence type="ECO:0000256" key="1">
    <source>
        <dbReference type="SAM" id="SignalP"/>
    </source>
</evidence>
<feature type="chain" id="PRO_5020436781" evidence="1">
    <location>
        <begin position="19"/>
        <end position="182"/>
    </location>
</feature>
<protein>
    <submittedName>
        <fullName evidence="2">Uncharacterized protein</fullName>
    </submittedName>
</protein>
<gene>
    <name evidence="2" type="ORF">L596_016949</name>
</gene>
<proteinExistence type="predicted"/>
<reference evidence="2 3" key="2">
    <citation type="journal article" date="2019" name="G3 (Bethesda)">
        <title>Hybrid Assembly of the Genome of the Entomopathogenic Nematode Steinernema carpocapsae Identifies the X-Chromosome.</title>
        <authorList>
            <person name="Serra L."/>
            <person name="Macchietto M."/>
            <person name="Macias-Munoz A."/>
            <person name="McGill C.J."/>
            <person name="Rodriguez I.M."/>
            <person name="Rodriguez B."/>
            <person name="Murad R."/>
            <person name="Mortazavi A."/>
        </authorList>
    </citation>
    <scope>NUCLEOTIDE SEQUENCE [LARGE SCALE GENOMIC DNA]</scope>
    <source>
        <strain evidence="2 3">ALL</strain>
    </source>
</reference>
<dbReference type="EMBL" id="AZBU02000005">
    <property type="protein sequence ID" value="TKR75695.1"/>
    <property type="molecule type" value="Genomic_DNA"/>
</dbReference>
<reference evidence="2 3" key="1">
    <citation type="journal article" date="2015" name="Genome Biol.">
        <title>Comparative genomics of Steinernema reveals deeply conserved gene regulatory networks.</title>
        <authorList>
            <person name="Dillman A.R."/>
            <person name="Macchietto M."/>
            <person name="Porter C.F."/>
            <person name="Rogers A."/>
            <person name="Williams B."/>
            <person name="Antoshechkin I."/>
            <person name="Lee M.M."/>
            <person name="Goodwin Z."/>
            <person name="Lu X."/>
            <person name="Lewis E.E."/>
            <person name="Goodrich-Blair H."/>
            <person name="Stock S.P."/>
            <person name="Adams B.J."/>
            <person name="Sternberg P.W."/>
            <person name="Mortazavi A."/>
        </authorList>
    </citation>
    <scope>NUCLEOTIDE SEQUENCE [LARGE SCALE GENOMIC DNA]</scope>
    <source>
        <strain evidence="2 3">ALL</strain>
    </source>
</reference>
<keyword evidence="1" id="KW-0732">Signal</keyword>
<comment type="caution">
    <text evidence="2">The sequence shown here is derived from an EMBL/GenBank/DDBJ whole genome shotgun (WGS) entry which is preliminary data.</text>
</comment>
<keyword evidence="3" id="KW-1185">Reference proteome</keyword>
<accession>A0A4V6A1H7</accession>
<dbReference type="Proteomes" id="UP000298663">
    <property type="component" value="Unassembled WGS sequence"/>
</dbReference>
<feature type="signal peptide" evidence="1">
    <location>
        <begin position="1"/>
        <end position="18"/>
    </location>
</feature>
<name>A0A4V6A1H7_STECR</name>
<organism evidence="2 3">
    <name type="scientific">Steinernema carpocapsae</name>
    <name type="common">Entomopathogenic nematode</name>
    <dbReference type="NCBI Taxonomy" id="34508"/>
    <lineage>
        <taxon>Eukaryota</taxon>
        <taxon>Metazoa</taxon>
        <taxon>Ecdysozoa</taxon>
        <taxon>Nematoda</taxon>
        <taxon>Chromadorea</taxon>
        <taxon>Rhabditida</taxon>
        <taxon>Tylenchina</taxon>
        <taxon>Panagrolaimomorpha</taxon>
        <taxon>Strongyloidoidea</taxon>
        <taxon>Steinernematidae</taxon>
        <taxon>Steinernema</taxon>
    </lineage>
</organism>
<evidence type="ECO:0000313" key="2">
    <source>
        <dbReference type="EMBL" id="TKR75695.1"/>
    </source>
</evidence>
<evidence type="ECO:0000313" key="3">
    <source>
        <dbReference type="Proteomes" id="UP000298663"/>
    </source>
</evidence>
<dbReference type="AlphaFoldDB" id="A0A4V6A1H7"/>